<dbReference type="GO" id="GO:0005829">
    <property type="term" value="C:cytosol"/>
    <property type="evidence" value="ECO:0007669"/>
    <property type="project" value="TreeGrafter"/>
</dbReference>
<protein>
    <recommendedName>
        <fullName evidence="1">peptidyl-tRNA hydrolase</fullName>
        <ecNumber evidence="1">3.1.1.29</ecNumber>
    </recommendedName>
</protein>
<dbReference type="Pfam" id="PF01981">
    <property type="entry name" value="PTH2"/>
    <property type="match status" value="1"/>
</dbReference>
<evidence type="ECO:0000256" key="1">
    <source>
        <dbReference type="ARBA" id="ARBA00013260"/>
    </source>
</evidence>
<sequence length="104" mass="11191">MSSGKIASQTAHAAVSLYIKAKSNPIFFIEIDTWVNTGQAKIVLKGLDENSLIDFETKASDANLISQTVRDAGRTQVEPGALTCLGIFGKISEIDKITSHLNLL</sequence>
<dbReference type="Proteomes" id="UP000663879">
    <property type="component" value="Unassembled WGS sequence"/>
</dbReference>
<evidence type="ECO:0000256" key="4">
    <source>
        <dbReference type="ARBA" id="ARBA00048707"/>
    </source>
</evidence>
<dbReference type="PANTHER" id="PTHR12649">
    <property type="entry name" value="PEPTIDYL-TRNA HYDROLASE 2"/>
    <property type="match status" value="1"/>
</dbReference>
<dbReference type="NCBIfam" id="TIGR00283">
    <property type="entry name" value="arch_pth2"/>
    <property type="match status" value="1"/>
</dbReference>
<comment type="catalytic activity">
    <reaction evidence="4">
        <text>an N-acyl-L-alpha-aminoacyl-tRNA + H2O = an N-acyl-L-amino acid + a tRNA + H(+)</text>
        <dbReference type="Rhea" id="RHEA:54448"/>
        <dbReference type="Rhea" id="RHEA-COMP:10123"/>
        <dbReference type="Rhea" id="RHEA-COMP:13883"/>
        <dbReference type="ChEBI" id="CHEBI:15377"/>
        <dbReference type="ChEBI" id="CHEBI:15378"/>
        <dbReference type="ChEBI" id="CHEBI:59874"/>
        <dbReference type="ChEBI" id="CHEBI:78442"/>
        <dbReference type="ChEBI" id="CHEBI:138191"/>
        <dbReference type="EC" id="3.1.1.29"/>
    </reaction>
</comment>
<dbReference type="GO" id="GO:0004045">
    <property type="term" value="F:peptidyl-tRNA hydrolase activity"/>
    <property type="evidence" value="ECO:0007669"/>
    <property type="project" value="UniProtKB-EC"/>
</dbReference>
<proteinExistence type="inferred from homology"/>
<dbReference type="EMBL" id="CAJNOC010000333">
    <property type="protein sequence ID" value="CAF0746563.1"/>
    <property type="molecule type" value="Genomic_DNA"/>
</dbReference>
<dbReference type="AlphaFoldDB" id="A0A813PBZ8"/>
<dbReference type="SUPFAM" id="SSF102462">
    <property type="entry name" value="Peptidyl-tRNA hydrolase II"/>
    <property type="match status" value="1"/>
</dbReference>
<comment type="similarity">
    <text evidence="3">Belongs to the PTH2 family.</text>
</comment>
<dbReference type="EC" id="3.1.1.29" evidence="1"/>
<comment type="caution">
    <text evidence="5">The sequence shown here is derived from an EMBL/GenBank/DDBJ whole genome shotgun (WGS) entry which is preliminary data.</text>
</comment>
<evidence type="ECO:0000313" key="5">
    <source>
        <dbReference type="EMBL" id="CAF0746563.1"/>
    </source>
</evidence>
<organism evidence="5 6">
    <name type="scientific">Brachionus calyciflorus</name>
    <dbReference type="NCBI Taxonomy" id="104777"/>
    <lineage>
        <taxon>Eukaryota</taxon>
        <taxon>Metazoa</taxon>
        <taxon>Spiralia</taxon>
        <taxon>Gnathifera</taxon>
        <taxon>Rotifera</taxon>
        <taxon>Eurotatoria</taxon>
        <taxon>Monogononta</taxon>
        <taxon>Pseudotrocha</taxon>
        <taxon>Ploima</taxon>
        <taxon>Brachionidae</taxon>
        <taxon>Brachionus</taxon>
    </lineage>
</organism>
<dbReference type="InterPro" id="IPR023476">
    <property type="entry name" value="Pep_tRNA_hydro_II_dom_sf"/>
</dbReference>
<dbReference type="InterPro" id="IPR002833">
    <property type="entry name" value="PTH2"/>
</dbReference>
<dbReference type="FunFam" id="3.40.1490.10:FF:000002">
    <property type="entry name" value="Peptidyl-tRNA hydrolase 2, mitochondrial"/>
    <property type="match status" value="1"/>
</dbReference>
<keyword evidence="6" id="KW-1185">Reference proteome</keyword>
<evidence type="ECO:0000313" key="6">
    <source>
        <dbReference type="Proteomes" id="UP000663879"/>
    </source>
</evidence>
<evidence type="ECO:0000256" key="2">
    <source>
        <dbReference type="ARBA" id="ARBA00022801"/>
    </source>
</evidence>
<keyword evidence="2" id="KW-0378">Hydrolase</keyword>
<reference evidence="5" key="1">
    <citation type="submission" date="2021-02" db="EMBL/GenBank/DDBJ databases">
        <authorList>
            <person name="Nowell W R."/>
        </authorList>
    </citation>
    <scope>NUCLEOTIDE SEQUENCE</scope>
    <source>
        <strain evidence="5">Ploen Becks lab</strain>
    </source>
</reference>
<gene>
    <name evidence="5" type="ORF">OXX778_LOCUS3683</name>
</gene>
<accession>A0A813PBZ8</accession>
<evidence type="ECO:0000256" key="3">
    <source>
        <dbReference type="ARBA" id="ARBA00038050"/>
    </source>
</evidence>
<dbReference type="PANTHER" id="PTHR12649:SF11">
    <property type="entry name" value="PEPTIDYL-TRNA HYDROLASE 2, MITOCHONDRIAL"/>
    <property type="match status" value="1"/>
</dbReference>
<dbReference type="Gene3D" id="3.40.1490.10">
    <property type="entry name" value="Bit1"/>
    <property type="match status" value="1"/>
</dbReference>
<name>A0A813PBZ8_9BILA</name>
<dbReference type="OrthoDB" id="1733656at2759"/>